<sequence length="251" mass="28979">MSFLTGAPKNSWQLAMTVDTTTSNYWLNWRYEGPRGSRNRRREEEKDSPGLLYEDEVWKPCLKTIHPGWLLGYRVVAFLILLLLLIMNLGSVLSMYGCYQYHNKVGNERQDIEYSSRRLSMNVESSTSSNAAKQAMENTEQSSRQIADFWGYVFQIIFQWIINMHSINVVFLLAFPLVLNWIFLSVDSSLCCFSMGSPCLYANMVFIGGGDAYTLLWHFCFGHEAQTPFVKEMVSSLLSVCRMMLNRDFMP</sequence>
<feature type="transmembrane region" description="Helical" evidence="1">
    <location>
        <begin position="166"/>
        <end position="184"/>
    </location>
</feature>
<gene>
    <name evidence="2" type="ORF">H5410_017981</name>
</gene>
<evidence type="ECO:0000313" key="2">
    <source>
        <dbReference type="EMBL" id="KAG5618157.1"/>
    </source>
</evidence>
<protein>
    <submittedName>
        <fullName evidence="2">Uncharacterized protein</fullName>
    </submittedName>
</protein>
<evidence type="ECO:0000256" key="1">
    <source>
        <dbReference type="SAM" id="Phobius"/>
    </source>
</evidence>
<keyword evidence="3" id="KW-1185">Reference proteome</keyword>
<keyword evidence="1" id="KW-1133">Transmembrane helix</keyword>
<name>A0A9J6A0Q3_SOLCO</name>
<evidence type="ECO:0000313" key="3">
    <source>
        <dbReference type="Proteomes" id="UP000824120"/>
    </source>
</evidence>
<dbReference type="AlphaFoldDB" id="A0A9J6A0Q3"/>
<comment type="caution">
    <text evidence="2">The sequence shown here is derived from an EMBL/GenBank/DDBJ whole genome shotgun (WGS) entry which is preliminary data.</text>
</comment>
<proteinExistence type="predicted"/>
<dbReference type="Proteomes" id="UP000824120">
    <property type="component" value="Chromosome 3"/>
</dbReference>
<dbReference type="EMBL" id="JACXVP010000003">
    <property type="protein sequence ID" value="KAG5618157.1"/>
    <property type="molecule type" value="Genomic_DNA"/>
</dbReference>
<dbReference type="OrthoDB" id="419711at2759"/>
<accession>A0A9J6A0Q3</accession>
<keyword evidence="1" id="KW-0472">Membrane</keyword>
<organism evidence="2 3">
    <name type="scientific">Solanum commersonii</name>
    <name type="common">Commerson's wild potato</name>
    <name type="synonym">Commerson's nightshade</name>
    <dbReference type="NCBI Taxonomy" id="4109"/>
    <lineage>
        <taxon>Eukaryota</taxon>
        <taxon>Viridiplantae</taxon>
        <taxon>Streptophyta</taxon>
        <taxon>Embryophyta</taxon>
        <taxon>Tracheophyta</taxon>
        <taxon>Spermatophyta</taxon>
        <taxon>Magnoliopsida</taxon>
        <taxon>eudicotyledons</taxon>
        <taxon>Gunneridae</taxon>
        <taxon>Pentapetalae</taxon>
        <taxon>asterids</taxon>
        <taxon>lamiids</taxon>
        <taxon>Solanales</taxon>
        <taxon>Solanaceae</taxon>
        <taxon>Solanoideae</taxon>
        <taxon>Solaneae</taxon>
        <taxon>Solanum</taxon>
    </lineage>
</organism>
<keyword evidence="1" id="KW-0812">Transmembrane</keyword>
<feature type="transmembrane region" description="Helical" evidence="1">
    <location>
        <begin position="75"/>
        <end position="99"/>
    </location>
</feature>
<reference evidence="2 3" key="1">
    <citation type="submission" date="2020-09" db="EMBL/GenBank/DDBJ databases">
        <title>De no assembly of potato wild relative species, Solanum commersonii.</title>
        <authorList>
            <person name="Cho K."/>
        </authorList>
    </citation>
    <scope>NUCLEOTIDE SEQUENCE [LARGE SCALE GENOMIC DNA]</scope>
    <source>
        <strain evidence="2">LZ3.2</strain>
        <tissue evidence="2">Leaf</tissue>
    </source>
</reference>